<keyword evidence="6" id="KW-0547">Nucleotide-binding</keyword>
<dbReference type="InterPro" id="IPR003660">
    <property type="entry name" value="HAMP_dom"/>
</dbReference>
<feature type="transmembrane region" description="Helical" evidence="10">
    <location>
        <begin position="450"/>
        <end position="467"/>
    </location>
</feature>
<protein>
    <recommendedName>
        <fullName evidence="3">histidine kinase</fullName>
        <ecNumber evidence="3">2.7.13.3</ecNumber>
    </recommendedName>
</protein>
<keyword evidence="4" id="KW-0597">Phosphoprotein</keyword>
<feature type="domain" description="HAMP" evidence="12">
    <location>
        <begin position="955"/>
        <end position="1006"/>
    </location>
</feature>
<evidence type="ECO:0000256" key="3">
    <source>
        <dbReference type="ARBA" id="ARBA00012438"/>
    </source>
</evidence>
<feature type="transmembrane region" description="Helical" evidence="10">
    <location>
        <begin position="399"/>
        <end position="430"/>
    </location>
</feature>
<dbReference type="GO" id="GO:0000155">
    <property type="term" value="F:phosphorelay sensor kinase activity"/>
    <property type="evidence" value="ECO:0007669"/>
    <property type="project" value="InterPro"/>
</dbReference>
<dbReference type="RefSeq" id="WP_252587399.1">
    <property type="nucleotide sequence ID" value="NZ_JAMWYS010000028.1"/>
</dbReference>
<dbReference type="InterPro" id="IPR003661">
    <property type="entry name" value="HisK_dim/P_dom"/>
</dbReference>
<feature type="transmembrane region" description="Helical" evidence="10">
    <location>
        <begin position="9"/>
        <end position="29"/>
    </location>
</feature>
<dbReference type="Gene3D" id="1.10.287.130">
    <property type="match status" value="1"/>
</dbReference>
<feature type="transmembrane region" description="Helical" evidence="10">
    <location>
        <begin position="316"/>
        <end position="338"/>
    </location>
</feature>
<dbReference type="InterPro" id="IPR004358">
    <property type="entry name" value="Sig_transdc_His_kin-like_C"/>
</dbReference>
<dbReference type="InterPro" id="IPR005467">
    <property type="entry name" value="His_kinase_dom"/>
</dbReference>
<dbReference type="InterPro" id="IPR003594">
    <property type="entry name" value="HATPase_dom"/>
</dbReference>
<evidence type="ECO:0000256" key="4">
    <source>
        <dbReference type="ARBA" id="ARBA00022553"/>
    </source>
</evidence>
<keyword evidence="5" id="KW-0808">Transferase</keyword>
<evidence type="ECO:0000256" key="7">
    <source>
        <dbReference type="ARBA" id="ARBA00022777"/>
    </source>
</evidence>
<evidence type="ECO:0000256" key="5">
    <source>
        <dbReference type="ARBA" id="ARBA00022679"/>
    </source>
</evidence>
<evidence type="ECO:0000256" key="2">
    <source>
        <dbReference type="ARBA" id="ARBA00004370"/>
    </source>
</evidence>
<evidence type="ECO:0000259" key="12">
    <source>
        <dbReference type="PROSITE" id="PS50885"/>
    </source>
</evidence>
<dbReference type="InterPro" id="IPR036890">
    <property type="entry name" value="HATPase_C_sf"/>
</dbReference>
<dbReference type="InterPro" id="IPR036097">
    <property type="entry name" value="HisK_dim/P_sf"/>
</dbReference>
<comment type="caution">
    <text evidence="13">The sequence shown here is derived from an EMBL/GenBank/DDBJ whole genome shotgun (WGS) entry which is preliminary data.</text>
</comment>
<dbReference type="Gene3D" id="3.30.565.10">
    <property type="entry name" value="Histidine kinase-like ATPase, C-terminal domain"/>
    <property type="match status" value="1"/>
</dbReference>
<dbReference type="SMART" id="SM00387">
    <property type="entry name" value="HATPase_c"/>
    <property type="match status" value="1"/>
</dbReference>
<gene>
    <name evidence="13" type="ORF">NF867_08550</name>
</gene>
<feature type="domain" description="Histidine kinase" evidence="11">
    <location>
        <begin position="1023"/>
        <end position="1235"/>
    </location>
</feature>
<feature type="transmembrane region" description="Helical" evidence="10">
    <location>
        <begin position="930"/>
        <end position="953"/>
    </location>
</feature>
<evidence type="ECO:0000313" key="13">
    <source>
        <dbReference type="EMBL" id="MCO4292908.1"/>
    </source>
</evidence>
<dbReference type="EC" id="2.7.13.3" evidence="3"/>
<dbReference type="PANTHER" id="PTHR43065">
    <property type="entry name" value="SENSOR HISTIDINE KINASE"/>
    <property type="match status" value="1"/>
</dbReference>
<evidence type="ECO:0000313" key="14">
    <source>
        <dbReference type="Proteomes" id="UP001155182"/>
    </source>
</evidence>
<dbReference type="CDD" id="cd00082">
    <property type="entry name" value="HisKA"/>
    <property type="match status" value="1"/>
</dbReference>
<dbReference type="PROSITE" id="PS50885">
    <property type="entry name" value="HAMP"/>
    <property type="match status" value="1"/>
</dbReference>
<evidence type="ECO:0000256" key="10">
    <source>
        <dbReference type="SAM" id="Phobius"/>
    </source>
</evidence>
<dbReference type="AlphaFoldDB" id="A0A9X2F6P4"/>
<accession>A0A9X2F6P4</accession>
<evidence type="ECO:0000256" key="6">
    <source>
        <dbReference type="ARBA" id="ARBA00022741"/>
    </source>
</evidence>
<dbReference type="Pfam" id="PF02518">
    <property type="entry name" value="HATPase_c"/>
    <property type="match status" value="1"/>
</dbReference>
<dbReference type="PRINTS" id="PR00344">
    <property type="entry name" value="BCTRLSENSOR"/>
</dbReference>
<keyword evidence="14" id="KW-1185">Reference proteome</keyword>
<evidence type="ECO:0000256" key="9">
    <source>
        <dbReference type="ARBA" id="ARBA00023012"/>
    </source>
</evidence>
<evidence type="ECO:0000256" key="1">
    <source>
        <dbReference type="ARBA" id="ARBA00000085"/>
    </source>
</evidence>
<evidence type="ECO:0000259" key="11">
    <source>
        <dbReference type="PROSITE" id="PS50109"/>
    </source>
</evidence>
<evidence type="ECO:0000256" key="8">
    <source>
        <dbReference type="ARBA" id="ARBA00022840"/>
    </source>
</evidence>
<comment type="subcellular location">
    <subcellularLocation>
        <location evidence="2">Membrane</location>
    </subcellularLocation>
</comment>
<feature type="transmembrane region" description="Helical" evidence="10">
    <location>
        <begin position="209"/>
        <end position="231"/>
    </location>
</feature>
<dbReference type="SUPFAM" id="SSF47384">
    <property type="entry name" value="Homodimeric domain of signal transducing histidine kinase"/>
    <property type="match status" value="1"/>
</dbReference>
<dbReference type="Proteomes" id="UP001155182">
    <property type="component" value="Unassembled WGS sequence"/>
</dbReference>
<dbReference type="SMART" id="SM00388">
    <property type="entry name" value="HisKA"/>
    <property type="match status" value="1"/>
</dbReference>
<feature type="transmembrane region" description="Helical" evidence="10">
    <location>
        <begin position="763"/>
        <end position="784"/>
    </location>
</feature>
<reference evidence="13" key="1">
    <citation type="submission" date="2022-06" db="EMBL/GenBank/DDBJ databases">
        <title>Solitalea sp. MAHUQ-68 isolated from rhizospheric soil.</title>
        <authorList>
            <person name="Huq M.A."/>
        </authorList>
    </citation>
    <scope>NUCLEOTIDE SEQUENCE</scope>
    <source>
        <strain evidence="13">MAHUQ-68</strain>
    </source>
</reference>
<feature type="transmembrane region" description="Helical" evidence="10">
    <location>
        <begin position="358"/>
        <end position="387"/>
    </location>
</feature>
<comment type="catalytic activity">
    <reaction evidence="1">
        <text>ATP + protein L-histidine = ADP + protein N-phospho-L-histidine.</text>
        <dbReference type="EC" id="2.7.13.3"/>
    </reaction>
</comment>
<organism evidence="13 14">
    <name type="scientific">Solitalea agri</name>
    <dbReference type="NCBI Taxonomy" id="2953739"/>
    <lineage>
        <taxon>Bacteria</taxon>
        <taxon>Pseudomonadati</taxon>
        <taxon>Bacteroidota</taxon>
        <taxon>Sphingobacteriia</taxon>
        <taxon>Sphingobacteriales</taxon>
        <taxon>Sphingobacteriaceae</taxon>
        <taxon>Solitalea</taxon>
    </lineage>
</organism>
<keyword evidence="10" id="KW-1133">Transmembrane helix</keyword>
<keyword evidence="9" id="KW-0902">Two-component regulatory system</keyword>
<keyword evidence="10" id="KW-0812">Transmembrane</keyword>
<feature type="transmembrane region" description="Helical" evidence="10">
    <location>
        <begin position="709"/>
        <end position="733"/>
    </location>
</feature>
<sequence length="1244" mass="142497">MLRNNAKFIFYTLTLIGILFIVNYTVSYFSKPDTELRIVANRASRIITEKSEFIDNFYASSIKERNLNSLTVNTAEVLDKLKKQNINLLQFKDKQLIFWSSNHIIVTNPEEIRNGNSFIKLSNGWYYASKHTANATTSLFLMLIKADYSFQNTYLNNSFADELRIPSYFKLADFNEKGIVYVPIGSDMVLFALKIDSILKDQDISIAKIVIESLILAISFVLLILIGDYFYEKGRKWITLLFTIVLPLIIRLIMLEFSVPGEFYRTKLFDPTIYASAYPNNSLGDLMLNALLVFGIAWYAFKKLKPFDLSYGRKTLGYLLTGLFVLFIFKLCALQYSTFEGLILNSRIEFDLSQILDIGEYCVIGLLIIGLVLYTFFLVSFLLVRFFNEFNFSEYEKLGVFLISITLISIYFVLSGNYNVYYLLIALYFLVIERSARLGKTMLAFPERTLVLLIFSTIVASSLNSFLGEKERENRKLLALKLEDSADPIAEIVFADIKQKIKTDPVVINFFLSNEKNRLLLNERLQKVYFGGYFSRYEVNTYPLTLTADTINSKDIGGLKSLFAESDIDLNKNSLSSDTLFQPKGIPGIQHYIGIVSIQNTIKPALLVFDISSKLAEHGNRYPQLLLENNLNVNKELENYSYALYNKGKLLINRGDYAYRANNSEFKSKFKSEESYFLSLNGYNHLIYRVGNNTEIIVSRKNLGFFNELAIFSYVLGFAIVYATLIFVLRNFITFVRDYHKLLLNFKIKQVFNSINLLFKTRIQLSMIIAVMVSILVIGWVTLLNVRKQYKDQQTALIIERINLASVNFNAQIIQNDSLFINDEFPVKFASFAEISSSDVNLYGPDGRLIRSTQPKLFDRGLISEYINPRPYYDISKNGFTEYITEIEQIGKLNYISAYAPILNSKNKILGYINIPYFENEEDYRSKISIFLSSIINVYSFVFLAIGIIAFVFSNSITRPLEMLLQNFKTTRIGRNKPIEWQNNDEIGAMINEYNNMISELEVSSHKLAMSERENAWKEMAKQIAHEIKNPLTPLRLGIQHLERSWRDKDPNFDQKFEKFSKSFVQQIDSLSFIASEFSSFAKMPETRNEVFDVKEILEQTVNIFKETESADVIFRSWNYNNTRIFADKDQLLRSFNNLVKNALQAMPTDEKGIVMIDLTGSENEVSITISDTGSGIPDEMREKVFAPNFTTKSSGMGIGLAFVKSSIENAGGLIRFNSVSGVGTTFYINLPVVKNGAAKAKHD</sequence>
<dbReference type="SUPFAM" id="SSF55874">
    <property type="entry name" value="ATPase domain of HSP90 chaperone/DNA topoisomerase II/histidine kinase"/>
    <property type="match status" value="1"/>
</dbReference>
<dbReference type="PROSITE" id="PS50109">
    <property type="entry name" value="HIS_KIN"/>
    <property type="match status" value="1"/>
</dbReference>
<feature type="transmembrane region" description="Helical" evidence="10">
    <location>
        <begin position="286"/>
        <end position="304"/>
    </location>
</feature>
<keyword evidence="7" id="KW-0418">Kinase</keyword>
<dbReference type="EMBL" id="JAMWYS010000028">
    <property type="protein sequence ID" value="MCO4292908.1"/>
    <property type="molecule type" value="Genomic_DNA"/>
</dbReference>
<dbReference type="GO" id="GO:0005524">
    <property type="term" value="F:ATP binding"/>
    <property type="evidence" value="ECO:0007669"/>
    <property type="project" value="UniProtKB-KW"/>
</dbReference>
<dbReference type="PANTHER" id="PTHR43065:SF46">
    <property type="entry name" value="C4-DICARBOXYLATE TRANSPORT SENSOR PROTEIN DCTB"/>
    <property type="match status" value="1"/>
</dbReference>
<name>A0A9X2F6P4_9SPHI</name>
<dbReference type="Gene3D" id="6.10.340.10">
    <property type="match status" value="1"/>
</dbReference>
<keyword evidence="10" id="KW-0472">Membrane</keyword>
<feature type="transmembrane region" description="Helical" evidence="10">
    <location>
        <begin position="238"/>
        <end position="259"/>
    </location>
</feature>
<proteinExistence type="predicted"/>
<dbReference type="GO" id="GO:0016020">
    <property type="term" value="C:membrane"/>
    <property type="evidence" value="ECO:0007669"/>
    <property type="project" value="UniProtKB-SubCell"/>
</dbReference>
<keyword evidence="8 13" id="KW-0067">ATP-binding</keyword>